<protein>
    <submittedName>
        <fullName evidence="1">Uncharacterized protein</fullName>
    </submittedName>
</protein>
<keyword evidence="2" id="KW-1185">Reference proteome</keyword>
<reference evidence="1" key="1">
    <citation type="submission" date="2022-03" db="EMBL/GenBank/DDBJ databases">
        <title>Draft genome sequence of Aduncisulcus paluster, a free-living microaerophilic Fornicata.</title>
        <authorList>
            <person name="Yuyama I."/>
            <person name="Kume K."/>
            <person name="Tamura T."/>
            <person name="Inagaki Y."/>
            <person name="Hashimoto T."/>
        </authorList>
    </citation>
    <scope>NUCLEOTIDE SEQUENCE</scope>
    <source>
        <strain evidence="1">NY0171</strain>
    </source>
</reference>
<accession>A0ABQ5L1I5</accession>
<comment type="caution">
    <text evidence="1">The sequence shown here is derived from an EMBL/GenBank/DDBJ whole genome shotgun (WGS) entry which is preliminary data.</text>
</comment>
<evidence type="ECO:0000313" key="2">
    <source>
        <dbReference type="Proteomes" id="UP001057375"/>
    </source>
</evidence>
<organism evidence="1 2">
    <name type="scientific">Aduncisulcus paluster</name>
    <dbReference type="NCBI Taxonomy" id="2918883"/>
    <lineage>
        <taxon>Eukaryota</taxon>
        <taxon>Metamonada</taxon>
        <taxon>Carpediemonas-like organisms</taxon>
        <taxon>Aduncisulcus</taxon>
    </lineage>
</organism>
<proteinExistence type="predicted"/>
<dbReference type="EMBL" id="BQXS01004799">
    <property type="protein sequence ID" value="GKT37554.1"/>
    <property type="molecule type" value="Genomic_DNA"/>
</dbReference>
<feature type="non-terminal residue" evidence="1">
    <location>
        <position position="1"/>
    </location>
</feature>
<name>A0ABQ5L1I5_9EUKA</name>
<gene>
    <name evidence="1" type="ORF">ADUPG1_003492</name>
</gene>
<dbReference type="Proteomes" id="UP001057375">
    <property type="component" value="Unassembled WGS sequence"/>
</dbReference>
<sequence length="78" mass="8186">SEKIESVAAKMMGKNQPGGLLVYSSLRALACGALEYGSCYASDASSVAVQKSLPPNHLVVRPTARLVCSQFLSSTRSP</sequence>
<evidence type="ECO:0000313" key="1">
    <source>
        <dbReference type="EMBL" id="GKT37554.1"/>
    </source>
</evidence>